<evidence type="ECO:0000313" key="1">
    <source>
        <dbReference type="EMBL" id="DAE11712.1"/>
    </source>
</evidence>
<protein>
    <submittedName>
        <fullName evidence="1">Uncharacterized protein</fullName>
    </submittedName>
</protein>
<reference evidence="1" key="1">
    <citation type="journal article" date="2021" name="Proc. Natl. Acad. Sci. U.S.A.">
        <title>A Catalog of Tens of Thousands of Viruses from Human Metagenomes Reveals Hidden Associations with Chronic Diseases.</title>
        <authorList>
            <person name="Tisza M.J."/>
            <person name="Buck C.B."/>
        </authorList>
    </citation>
    <scope>NUCLEOTIDE SEQUENCE</scope>
    <source>
        <strain evidence="1">Ct2vX3</strain>
    </source>
</reference>
<name>A0A8S5PY81_9CAUD</name>
<dbReference type="EMBL" id="BK015535">
    <property type="protein sequence ID" value="DAE11712.1"/>
    <property type="molecule type" value="Genomic_DNA"/>
</dbReference>
<accession>A0A8S5PY81</accession>
<sequence>MMYLANKFSRFITNSINRIYGNTNITFKY</sequence>
<organism evidence="1">
    <name type="scientific">Siphoviridae sp. ct2vX3</name>
    <dbReference type="NCBI Taxonomy" id="2825318"/>
    <lineage>
        <taxon>Viruses</taxon>
        <taxon>Duplodnaviria</taxon>
        <taxon>Heunggongvirae</taxon>
        <taxon>Uroviricota</taxon>
        <taxon>Caudoviricetes</taxon>
    </lineage>
</organism>
<proteinExistence type="predicted"/>